<reference evidence="3 4" key="1">
    <citation type="submission" date="2019-07" db="EMBL/GenBank/DDBJ databases">
        <title>Whole genome shotgun sequence of Segetibacter aerophilus NBRC 106135.</title>
        <authorList>
            <person name="Hosoyama A."/>
            <person name="Uohara A."/>
            <person name="Ohji S."/>
            <person name="Ichikawa N."/>
        </authorList>
    </citation>
    <scope>NUCLEOTIDE SEQUENCE [LARGE SCALE GENOMIC DNA]</scope>
    <source>
        <strain evidence="3 4">NBRC 106135</strain>
    </source>
</reference>
<dbReference type="CDD" id="cd07814">
    <property type="entry name" value="SRPBCC_CalC_Aha1-like"/>
    <property type="match status" value="1"/>
</dbReference>
<evidence type="ECO:0000313" key="3">
    <source>
        <dbReference type="EMBL" id="GEO11752.1"/>
    </source>
</evidence>
<comment type="caution">
    <text evidence="3">The sequence shown here is derived from an EMBL/GenBank/DDBJ whole genome shotgun (WGS) entry which is preliminary data.</text>
</comment>
<dbReference type="Proteomes" id="UP000321513">
    <property type="component" value="Unassembled WGS sequence"/>
</dbReference>
<dbReference type="InterPro" id="IPR013538">
    <property type="entry name" value="ASHA1/2-like_C"/>
</dbReference>
<evidence type="ECO:0000256" key="1">
    <source>
        <dbReference type="ARBA" id="ARBA00006817"/>
    </source>
</evidence>
<gene>
    <name evidence="3" type="ORF">SAE01_42480</name>
</gene>
<dbReference type="SUPFAM" id="SSF55961">
    <property type="entry name" value="Bet v1-like"/>
    <property type="match status" value="1"/>
</dbReference>
<protein>
    <recommendedName>
        <fullName evidence="2">Activator of Hsp90 ATPase homologue 1/2-like C-terminal domain-containing protein</fullName>
    </recommendedName>
</protein>
<evidence type="ECO:0000259" key="2">
    <source>
        <dbReference type="Pfam" id="PF08327"/>
    </source>
</evidence>
<evidence type="ECO:0000313" key="4">
    <source>
        <dbReference type="Proteomes" id="UP000321513"/>
    </source>
</evidence>
<organism evidence="3 4">
    <name type="scientific">Segetibacter aerophilus</name>
    <dbReference type="NCBI Taxonomy" id="670293"/>
    <lineage>
        <taxon>Bacteria</taxon>
        <taxon>Pseudomonadati</taxon>
        <taxon>Bacteroidota</taxon>
        <taxon>Chitinophagia</taxon>
        <taxon>Chitinophagales</taxon>
        <taxon>Chitinophagaceae</taxon>
        <taxon>Segetibacter</taxon>
    </lineage>
</organism>
<dbReference type="AlphaFoldDB" id="A0A512BIE9"/>
<proteinExistence type="inferred from homology"/>
<dbReference type="Pfam" id="PF08327">
    <property type="entry name" value="AHSA1"/>
    <property type="match status" value="1"/>
</dbReference>
<sequence length="171" mass="19929">MTNTLLFDFTVDKSAKTVFVKREFDAELSLVWDAFTKQEILDQWWAPKPYVSKTKVMNFEVGGRRFYAMVSPEGQERWSLQKYTSISPKINFKMTNAFADKDENPELPGSDWELNFSEQDGVTKVSITIYNESFERMEKLLDGFKQGFTLTLKNLEDLLTQMSQDNSERIC</sequence>
<keyword evidence="4" id="KW-1185">Reference proteome</keyword>
<dbReference type="InterPro" id="IPR023393">
    <property type="entry name" value="START-like_dom_sf"/>
</dbReference>
<name>A0A512BIE9_9BACT</name>
<dbReference type="OrthoDB" id="9795306at2"/>
<dbReference type="EMBL" id="BJYT01000028">
    <property type="protein sequence ID" value="GEO11752.1"/>
    <property type="molecule type" value="Genomic_DNA"/>
</dbReference>
<accession>A0A512BIE9</accession>
<feature type="domain" description="Activator of Hsp90 ATPase homologue 1/2-like C-terminal" evidence="2">
    <location>
        <begin position="26"/>
        <end position="159"/>
    </location>
</feature>
<comment type="similarity">
    <text evidence="1">Belongs to the AHA1 family.</text>
</comment>
<dbReference type="Gene3D" id="3.30.530.20">
    <property type="match status" value="1"/>
</dbReference>
<dbReference type="RefSeq" id="WP_147205868.1">
    <property type="nucleotide sequence ID" value="NZ_BJYT01000028.1"/>
</dbReference>